<protein>
    <submittedName>
        <fullName evidence="3">Uncharacterized protein</fullName>
    </submittedName>
</protein>
<reference evidence="3 4" key="1">
    <citation type="submission" date="2016-11" db="EMBL/GenBank/DDBJ databases">
        <authorList>
            <person name="Jaros S."/>
            <person name="Januszkiewicz K."/>
            <person name="Wedrychowicz H."/>
        </authorList>
    </citation>
    <scope>NUCLEOTIDE SEQUENCE [LARGE SCALE GENOMIC DNA]</scope>
    <source>
        <strain evidence="3 4">DSM 100565</strain>
    </source>
</reference>
<keyword evidence="2" id="KW-0812">Transmembrane</keyword>
<keyword evidence="4" id="KW-1185">Reference proteome</keyword>
<keyword evidence="2" id="KW-0472">Membrane</keyword>
<organism evidence="3 4">
    <name type="scientific">Wenxinia saemankumensis</name>
    <dbReference type="NCBI Taxonomy" id="1447782"/>
    <lineage>
        <taxon>Bacteria</taxon>
        <taxon>Pseudomonadati</taxon>
        <taxon>Pseudomonadota</taxon>
        <taxon>Alphaproteobacteria</taxon>
        <taxon>Rhodobacterales</taxon>
        <taxon>Roseobacteraceae</taxon>
        <taxon>Wenxinia</taxon>
    </lineage>
</organism>
<feature type="region of interest" description="Disordered" evidence="1">
    <location>
        <begin position="44"/>
        <end position="83"/>
    </location>
</feature>
<evidence type="ECO:0000313" key="3">
    <source>
        <dbReference type="EMBL" id="SHI61267.1"/>
    </source>
</evidence>
<name>A0A1M6CJT8_9RHOB</name>
<accession>A0A1M6CJT8</accession>
<feature type="transmembrane region" description="Helical" evidence="2">
    <location>
        <begin position="18"/>
        <end position="39"/>
    </location>
</feature>
<dbReference type="STRING" id="1447782.SAMN05444417_1227"/>
<keyword evidence="2" id="KW-1133">Transmembrane helix</keyword>
<dbReference type="AlphaFoldDB" id="A0A1M6CJT8"/>
<evidence type="ECO:0000313" key="4">
    <source>
        <dbReference type="Proteomes" id="UP000184292"/>
    </source>
</evidence>
<dbReference type="Proteomes" id="UP000184292">
    <property type="component" value="Unassembled WGS sequence"/>
</dbReference>
<dbReference type="EMBL" id="FQYO01000002">
    <property type="protein sequence ID" value="SHI61267.1"/>
    <property type="molecule type" value="Genomic_DNA"/>
</dbReference>
<dbReference type="RefSeq" id="WP_073326922.1">
    <property type="nucleotide sequence ID" value="NZ_FQYO01000002.1"/>
</dbReference>
<proteinExistence type="predicted"/>
<sequence length="83" mass="8871">MSAPHTNVEKQAKRHRPALWGIAFAAVFGVAMIMFLLFWSVDEGETPSNDTPQTELGVGTDLETGETTPAPAEDGLAPDTVTE</sequence>
<gene>
    <name evidence="3" type="ORF">SAMN05444417_1227</name>
</gene>
<evidence type="ECO:0000256" key="2">
    <source>
        <dbReference type="SAM" id="Phobius"/>
    </source>
</evidence>
<evidence type="ECO:0000256" key="1">
    <source>
        <dbReference type="SAM" id="MobiDB-lite"/>
    </source>
</evidence>